<gene>
    <name evidence="3" type="ORF">AAY42_04255</name>
</gene>
<feature type="region of interest" description="Disordered" evidence="1">
    <location>
        <begin position="169"/>
        <end position="188"/>
    </location>
</feature>
<dbReference type="OrthoDB" id="713689at2"/>
<dbReference type="RefSeq" id="WP_055392756.1">
    <property type="nucleotide sequence ID" value="NZ_LCTZ01000002.1"/>
</dbReference>
<dbReference type="PROSITE" id="PS51257">
    <property type="entry name" value="PROKAR_LIPOPROTEIN"/>
    <property type="match status" value="1"/>
</dbReference>
<evidence type="ECO:0000256" key="2">
    <source>
        <dbReference type="SAM" id="SignalP"/>
    </source>
</evidence>
<evidence type="ECO:0000313" key="3">
    <source>
        <dbReference type="EMBL" id="KQC29201.1"/>
    </source>
</evidence>
<accession>A0A0Q0WUS8</accession>
<dbReference type="Proteomes" id="UP000050827">
    <property type="component" value="Unassembled WGS sequence"/>
</dbReference>
<comment type="caution">
    <text evidence="3">The sequence shown here is derived from an EMBL/GenBank/DDBJ whole genome shotgun (WGS) entry which is preliminary data.</text>
</comment>
<name>A0A0Q0WUS8_9FLAO</name>
<dbReference type="STRING" id="346185.AAY42_04255"/>
<feature type="signal peptide" evidence="2">
    <location>
        <begin position="1"/>
        <end position="26"/>
    </location>
</feature>
<keyword evidence="4" id="KW-1185">Reference proteome</keyword>
<feature type="chain" id="PRO_5006186038" evidence="2">
    <location>
        <begin position="27"/>
        <end position="197"/>
    </location>
</feature>
<sequence length="197" mass="20835">MKTSKFLFTTAVAGALLMSCSNDDEAPDDVNEEEVITTMTITLVPEGGGTTVTLQTQDLDGDGPEEPDVTISGSLSENTTYNGSIVLLNETEDPAEEVNEEIEGEAAEHQFFFEVGIGLNLNVAYADDESDYVSAETGENFTTTNPVGLVFTATTTDAGTGTFTVTLRHEPTKPNDGTTGDAGGETDITETFDLVVE</sequence>
<dbReference type="EMBL" id="LCTZ01000002">
    <property type="protein sequence ID" value="KQC29201.1"/>
    <property type="molecule type" value="Genomic_DNA"/>
</dbReference>
<organism evidence="3 4">
    <name type="scientific">Flagellimonas eckloniae</name>
    <dbReference type="NCBI Taxonomy" id="346185"/>
    <lineage>
        <taxon>Bacteria</taxon>
        <taxon>Pseudomonadati</taxon>
        <taxon>Bacteroidota</taxon>
        <taxon>Flavobacteriia</taxon>
        <taxon>Flavobacteriales</taxon>
        <taxon>Flavobacteriaceae</taxon>
        <taxon>Flagellimonas</taxon>
    </lineage>
</organism>
<keyword evidence="2" id="KW-0732">Signal</keyword>
<evidence type="ECO:0000256" key="1">
    <source>
        <dbReference type="SAM" id="MobiDB-lite"/>
    </source>
</evidence>
<dbReference type="AlphaFoldDB" id="A0A0Q0WUS8"/>
<proteinExistence type="predicted"/>
<evidence type="ECO:0000313" key="4">
    <source>
        <dbReference type="Proteomes" id="UP000050827"/>
    </source>
</evidence>
<reference evidence="3 4" key="1">
    <citation type="submission" date="2015-04" db="EMBL/GenBank/DDBJ databases">
        <title>Complete genome of flavobacterium.</title>
        <authorList>
            <person name="Kwon Y.M."/>
            <person name="Kim S.-J."/>
        </authorList>
    </citation>
    <scope>NUCLEOTIDE SEQUENCE [LARGE SCALE GENOMIC DNA]</scope>
    <source>
        <strain evidence="3 4">DK169</strain>
    </source>
</reference>
<protein>
    <submittedName>
        <fullName evidence="3">Type 1 periplasmic binding fold superfamily protein</fullName>
    </submittedName>
</protein>
<dbReference type="PATRIC" id="fig|1547436.3.peg.893"/>